<protein>
    <submittedName>
        <fullName evidence="1">Uncharacterized protein</fullName>
    </submittedName>
</protein>
<dbReference type="EMBL" id="BKCJ011077747">
    <property type="protein sequence ID" value="GFC80998.1"/>
    <property type="molecule type" value="Genomic_DNA"/>
</dbReference>
<name>A0A699R6Q7_TANCI</name>
<accession>A0A699R6Q7</accession>
<proteinExistence type="predicted"/>
<dbReference type="AlphaFoldDB" id="A0A699R6Q7"/>
<reference evidence="1" key="1">
    <citation type="journal article" date="2019" name="Sci. Rep.">
        <title>Draft genome of Tanacetum cinerariifolium, the natural source of mosquito coil.</title>
        <authorList>
            <person name="Yamashiro T."/>
            <person name="Shiraishi A."/>
            <person name="Satake H."/>
            <person name="Nakayama K."/>
        </authorList>
    </citation>
    <scope>NUCLEOTIDE SEQUENCE</scope>
</reference>
<organism evidence="1">
    <name type="scientific">Tanacetum cinerariifolium</name>
    <name type="common">Dalmatian daisy</name>
    <name type="synonym">Chrysanthemum cinerariifolium</name>
    <dbReference type="NCBI Taxonomy" id="118510"/>
    <lineage>
        <taxon>Eukaryota</taxon>
        <taxon>Viridiplantae</taxon>
        <taxon>Streptophyta</taxon>
        <taxon>Embryophyta</taxon>
        <taxon>Tracheophyta</taxon>
        <taxon>Spermatophyta</taxon>
        <taxon>Magnoliopsida</taxon>
        <taxon>eudicotyledons</taxon>
        <taxon>Gunneridae</taxon>
        <taxon>Pentapetalae</taxon>
        <taxon>asterids</taxon>
        <taxon>campanulids</taxon>
        <taxon>Asterales</taxon>
        <taxon>Asteraceae</taxon>
        <taxon>Asteroideae</taxon>
        <taxon>Anthemideae</taxon>
        <taxon>Anthemidinae</taxon>
        <taxon>Tanacetum</taxon>
    </lineage>
</organism>
<comment type="caution">
    <text evidence="1">The sequence shown here is derived from an EMBL/GenBank/DDBJ whole genome shotgun (WGS) entry which is preliminary data.</text>
</comment>
<evidence type="ECO:0000313" key="1">
    <source>
        <dbReference type="EMBL" id="GFC80998.1"/>
    </source>
</evidence>
<sequence>MSITGAATLRARPSVDTTNIEAHDAGHPLGHQHVVGVDEVGNVGGRAAGAEAQVVGGHVGHHRRVAGVKAQARAQHAAPRRFEHRVVYGWVFQHKLGAHAARAVAFLQLNPLNINAVGSGKAYFVADAGHQMRNEARGRRLAVGARNGDNRDAGRGAGWKQHVNHRGGHVARQALGGRDVHAKAGGRIDLNHRAPRLVQRNGNVGG</sequence>
<gene>
    <name evidence="1" type="ORF">Tci_852968</name>
</gene>